<feature type="domain" description="Transposase IS66 zinc-finger binding" evidence="2">
    <location>
        <begin position="111"/>
        <end position="150"/>
    </location>
</feature>
<keyword evidence="5" id="KW-1185">Reference proteome</keyword>
<evidence type="ECO:0000256" key="1">
    <source>
        <dbReference type="SAM" id="MobiDB-lite"/>
    </source>
</evidence>
<organism evidence="4 5">
    <name type="scientific">Limobrevibacterium gyesilva</name>
    <dbReference type="NCBI Taxonomy" id="2991712"/>
    <lineage>
        <taxon>Bacteria</taxon>
        <taxon>Pseudomonadati</taxon>
        <taxon>Pseudomonadota</taxon>
        <taxon>Alphaproteobacteria</taxon>
        <taxon>Acetobacterales</taxon>
        <taxon>Acetobacteraceae</taxon>
        <taxon>Limobrevibacterium</taxon>
    </lineage>
</organism>
<keyword evidence="4" id="KW-0862">Zinc</keyword>
<dbReference type="Pfam" id="PF13005">
    <property type="entry name" value="zf-IS66"/>
    <property type="match status" value="1"/>
</dbReference>
<evidence type="ECO:0000259" key="2">
    <source>
        <dbReference type="Pfam" id="PF13005"/>
    </source>
</evidence>
<feature type="region of interest" description="Disordered" evidence="1">
    <location>
        <begin position="148"/>
        <end position="168"/>
    </location>
</feature>
<dbReference type="Pfam" id="PF13007">
    <property type="entry name" value="LZ_Tnp_IS66"/>
    <property type="match status" value="1"/>
</dbReference>
<reference evidence="4" key="2">
    <citation type="submission" date="2022-10" db="EMBL/GenBank/DDBJ databases">
        <authorList>
            <person name="Trinh H.N."/>
        </authorList>
    </citation>
    <scope>NUCLEOTIDE SEQUENCE</scope>
    <source>
        <strain evidence="4">RN2-1</strain>
    </source>
</reference>
<proteinExistence type="predicted"/>
<dbReference type="Proteomes" id="UP001165679">
    <property type="component" value="Unassembled WGS sequence"/>
</dbReference>
<comment type="caution">
    <text evidence="4">The sequence shown here is derived from an EMBL/GenBank/DDBJ whole genome shotgun (WGS) entry which is preliminary data.</text>
</comment>
<dbReference type="InterPro" id="IPR024474">
    <property type="entry name" value="Znf_dom_IS66"/>
</dbReference>
<reference evidence="4" key="1">
    <citation type="submission" date="2022-09" db="EMBL/GenBank/DDBJ databases">
        <title>Rhodovastum sp. nov. RN2-1 isolated from soil in Seongnam, South Korea.</title>
        <authorList>
            <person name="Le N.T."/>
        </authorList>
    </citation>
    <scope>NUCLEOTIDE SEQUENCE</scope>
    <source>
        <strain evidence="4">RN2-1</strain>
    </source>
</reference>
<feature type="region of interest" description="Disordered" evidence="1">
    <location>
        <begin position="63"/>
        <end position="95"/>
    </location>
</feature>
<dbReference type="EMBL" id="JAPDNT010000047">
    <property type="protein sequence ID" value="MCW3477708.1"/>
    <property type="molecule type" value="Genomic_DNA"/>
</dbReference>
<evidence type="ECO:0000313" key="4">
    <source>
        <dbReference type="EMBL" id="MCW3477708.1"/>
    </source>
</evidence>
<feature type="domain" description="Transposase TnpC homeodomain" evidence="3">
    <location>
        <begin position="29"/>
        <end position="103"/>
    </location>
</feature>
<keyword evidence="4" id="KW-0479">Metal-binding</keyword>
<dbReference type="InterPro" id="IPR024463">
    <property type="entry name" value="Transposase_TnpC_homeodom"/>
</dbReference>
<evidence type="ECO:0000259" key="3">
    <source>
        <dbReference type="Pfam" id="PF13007"/>
    </source>
</evidence>
<keyword evidence="4" id="KW-0863">Zinc-finger</keyword>
<dbReference type="GO" id="GO:0008270">
    <property type="term" value="F:zinc ion binding"/>
    <property type="evidence" value="ECO:0007669"/>
    <property type="project" value="UniProtKB-KW"/>
</dbReference>
<name>A0AA42CG24_9PROT</name>
<gene>
    <name evidence="4" type="ORF">OL599_24420</name>
</gene>
<evidence type="ECO:0000313" key="5">
    <source>
        <dbReference type="Proteomes" id="UP001165679"/>
    </source>
</evidence>
<dbReference type="PANTHER" id="PTHR33678">
    <property type="entry name" value="BLL1576 PROTEIN"/>
    <property type="match status" value="1"/>
</dbReference>
<dbReference type="PANTHER" id="PTHR33678:SF1">
    <property type="entry name" value="BLL1576 PROTEIN"/>
    <property type="match status" value="1"/>
</dbReference>
<sequence>MASDIAPLSREPDILIEMIVELRDENGKLRAMLETLRRALYGARSKKFDAAATQLALGLADLSTAPVEPEPENTKPQPRDQSIRPKPVRNIGGLPQHLPREDVVIEPAVDACPCCHGTLHRIGEDVREMLDIVPAIIRVRRIHRPRYGCQDPSRRVPRRAAGGRLQRI</sequence>
<dbReference type="RefSeq" id="WP_264716674.1">
    <property type="nucleotide sequence ID" value="NZ_JAPDNT010000047.1"/>
</dbReference>
<accession>A0AA42CG24</accession>
<dbReference type="AlphaFoldDB" id="A0AA42CG24"/>
<protein>
    <submittedName>
        <fullName evidence="4">IS66 family transposase zinc-finger binding domain-containing protein</fullName>
    </submittedName>
</protein>
<dbReference type="InterPro" id="IPR052344">
    <property type="entry name" value="Transposase-related"/>
</dbReference>